<dbReference type="SMART" id="SM00360">
    <property type="entry name" value="RRM"/>
    <property type="match status" value="3"/>
</dbReference>
<evidence type="ECO:0000256" key="8">
    <source>
        <dbReference type="ARBA" id="ARBA00054110"/>
    </source>
</evidence>
<keyword evidence="4" id="KW-0963">Cytoplasm</keyword>
<dbReference type="InterPro" id="IPR012677">
    <property type="entry name" value="Nucleotide-bd_a/b_plait_sf"/>
</dbReference>
<dbReference type="EMBL" id="SDRB02004194">
    <property type="protein sequence ID" value="THG16232.1"/>
    <property type="molecule type" value="Genomic_DNA"/>
</dbReference>
<dbReference type="GO" id="GO:0005737">
    <property type="term" value="C:cytoplasm"/>
    <property type="evidence" value="ECO:0007669"/>
    <property type="project" value="UniProtKB-SubCell"/>
</dbReference>
<comment type="caution">
    <text evidence="11">The sequence shown here is derived from an EMBL/GenBank/DDBJ whole genome shotgun (WGS) entry which is preliminary data.</text>
</comment>
<evidence type="ECO:0000256" key="3">
    <source>
        <dbReference type="ARBA" id="ARBA00008557"/>
    </source>
</evidence>
<sequence length="592" mass="66141">MAAQLVAPPQLPAQKASLYVGDLDPEVMEMELIEAFRQIGVSIFSGDLDNLLYFLFGNWVFVVLVMCFESSKIMISHASKAIACLNHTQFKGKPMRLMWCQRDPLKRKTGVGNLFVKNLDPSVTSACLEGVFCKFGTILSCKVAEEHGKSKGFGFVQFDSEDSSMAALNALHDTMLEGKKLYVSKFVMKSQRKDAQEEPKFTNLYVKNLSENVTEDVLQDKFSEFGKVCNVLIMKDADGKSRGFGFVNFELHEEAKKAVEALNGTLLGSEKLFVGKAQKKAEREELLKRESKERINCHAEKPKASNLYVKNLDGSINDKILAEHFRGFGKVTSAKVMRYDNGISKGFGFVSFSNPEDAKKALHTFHGTIFRGRSLYVSIAQCKEERRKELLSYYAQYPLGSLYSPNFDILNPRFHPTYYSFPPHSTPTPVSSHITSYQLMMMNQNLRSGGTLYPLTSQSYQGNVSTYVPTRQSQQATYMDYVFQHPMRYPNSGILSTRQLKYETCMDQKISRKRSGAAEASSKGFVSTNDLTPASSLGNCKENIGKFLHPPAKNLQITGILMESKNTQDANARAIADGQVAQASQSALCLSH</sequence>
<dbReference type="CDD" id="cd12380">
    <property type="entry name" value="RRM3_I_PABPs"/>
    <property type="match status" value="1"/>
</dbReference>
<evidence type="ECO:0000256" key="6">
    <source>
        <dbReference type="ARBA" id="ARBA00022884"/>
    </source>
</evidence>
<dbReference type="SUPFAM" id="SSF54928">
    <property type="entry name" value="RNA-binding domain, RBD"/>
    <property type="match status" value="2"/>
</dbReference>
<keyword evidence="7" id="KW-0539">Nucleus</keyword>
<dbReference type="Pfam" id="PF00076">
    <property type="entry name" value="RRM_1"/>
    <property type="match status" value="3"/>
</dbReference>
<dbReference type="PROSITE" id="PS50102">
    <property type="entry name" value="RRM"/>
    <property type="match status" value="3"/>
</dbReference>
<feature type="domain" description="RRM" evidence="10">
    <location>
        <begin position="305"/>
        <end position="382"/>
    </location>
</feature>
<evidence type="ECO:0000256" key="1">
    <source>
        <dbReference type="ARBA" id="ARBA00004123"/>
    </source>
</evidence>
<dbReference type="GO" id="GO:0005634">
    <property type="term" value="C:nucleus"/>
    <property type="evidence" value="ECO:0007669"/>
    <property type="project" value="UniProtKB-SubCell"/>
</dbReference>
<evidence type="ECO:0000256" key="9">
    <source>
        <dbReference type="PROSITE-ProRule" id="PRU00176"/>
    </source>
</evidence>
<dbReference type="InterPro" id="IPR035979">
    <property type="entry name" value="RBD_domain_sf"/>
</dbReference>
<evidence type="ECO:0000256" key="2">
    <source>
        <dbReference type="ARBA" id="ARBA00004496"/>
    </source>
</evidence>
<dbReference type="PANTHER" id="PTHR24012">
    <property type="entry name" value="RNA BINDING PROTEIN"/>
    <property type="match status" value="1"/>
</dbReference>
<evidence type="ECO:0000313" key="11">
    <source>
        <dbReference type="EMBL" id="THG16232.1"/>
    </source>
</evidence>
<proteinExistence type="inferred from homology"/>
<dbReference type="AlphaFoldDB" id="A0A4S4EJA2"/>
<dbReference type="FunFam" id="3.30.70.330:FF:000500">
    <property type="entry name" value="Polyadenylate-binding protein"/>
    <property type="match status" value="1"/>
</dbReference>
<evidence type="ECO:0000259" key="10">
    <source>
        <dbReference type="PROSITE" id="PS50102"/>
    </source>
</evidence>
<keyword evidence="5" id="KW-0677">Repeat</keyword>
<evidence type="ECO:0000313" key="12">
    <source>
        <dbReference type="Proteomes" id="UP000306102"/>
    </source>
</evidence>
<dbReference type="InterPro" id="IPR000504">
    <property type="entry name" value="RRM_dom"/>
</dbReference>
<gene>
    <name evidence="11" type="ORF">TEA_010522</name>
</gene>
<comment type="subcellular location">
    <subcellularLocation>
        <location evidence="2">Cytoplasm</location>
    </subcellularLocation>
    <subcellularLocation>
        <location evidence="1">Nucleus</location>
    </subcellularLocation>
</comment>
<organism evidence="11 12">
    <name type="scientific">Camellia sinensis var. sinensis</name>
    <name type="common">China tea</name>
    <dbReference type="NCBI Taxonomy" id="542762"/>
    <lineage>
        <taxon>Eukaryota</taxon>
        <taxon>Viridiplantae</taxon>
        <taxon>Streptophyta</taxon>
        <taxon>Embryophyta</taxon>
        <taxon>Tracheophyta</taxon>
        <taxon>Spermatophyta</taxon>
        <taxon>Magnoliopsida</taxon>
        <taxon>eudicotyledons</taxon>
        <taxon>Gunneridae</taxon>
        <taxon>Pentapetalae</taxon>
        <taxon>asterids</taxon>
        <taxon>Ericales</taxon>
        <taxon>Theaceae</taxon>
        <taxon>Camellia</taxon>
    </lineage>
</organism>
<keyword evidence="12" id="KW-1185">Reference proteome</keyword>
<evidence type="ECO:0000256" key="5">
    <source>
        <dbReference type="ARBA" id="ARBA00022737"/>
    </source>
</evidence>
<reference evidence="11 12" key="1">
    <citation type="journal article" date="2018" name="Proc. Natl. Acad. Sci. U.S.A.">
        <title>Draft genome sequence of Camellia sinensis var. sinensis provides insights into the evolution of the tea genome and tea quality.</title>
        <authorList>
            <person name="Wei C."/>
            <person name="Yang H."/>
            <person name="Wang S."/>
            <person name="Zhao J."/>
            <person name="Liu C."/>
            <person name="Gao L."/>
            <person name="Xia E."/>
            <person name="Lu Y."/>
            <person name="Tai Y."/>
            <person name="She G."/>
            <person name="Sun J."/>
            <person name="Cao H."/>
            <person name="Tong W."/>
            <person name="Gao Q."/>
            <person name="Li Y."/>
            <person name="Deng W."/>
            <person name="Jiang X."/>
            <person name="Wang W."/>
            <person name="Chen Q."/>
            <person name="Zhang S."/>
            <person name="Li H."/>
            <person name="Wu J."/>
            <person name="Wang P."/>
            <person name="Li P."/>
            <person name="Shi C."/>
            <person name="Zheng F."/>
            <person name="Jian J."/>
            <person name="Huang B."/>
            <person name="Shan D."/>
            <person name="Shi M."/>
            <person name="Fang C."/>
            <person name="Yue Y."/>
            <person name="Li F."/>
            <person name="Li D."/>
            <person name="Wei S."/>
            <person name="Han B."/>
            <person name="Jiang C."/>
            <person name="Yin Y."/>
            <person name="Xia T."/>
            <person name="Zhang Z."/>
            <person name="Bennetzen J.L."/>
            <person name="Zhao S."/>
            <person name="Wan X."/>
        </authorList>
    </citation>
    <scope>NUCLEOTIDE SEQUENCE [LARGE SCALE GENOMIC DNA]</scope>
    <source>
        <strain evidence="12">cv. Shuchazao</strain>
        <tissue evidence="11">Leaf</tissue>
    </source>
</reference>
<dbReference type="STRING" id="542762.A0A4S4EJA2"/>
<evidence type="ECO:0000256" key="4">
    <source>
        <dbReference type="ARBA" id="ARBA00022490"/>
    </source>
</evidence>
<dbReference type="Gene3D" id="3.30.70.330">
    <property type="match status" value="4"/>
</dbReference>
<comment type="function">
    <text evidence="8">Binds the poly(A) tail of mRNA. Appears to be an important mediator of the multiple roles of the poly(A) tail in mRNA biogenesis, stability and translation.</text>
</comment>
<feature type="domain" description="RRM" evidence="10">
    <location>
        <begin position="112"/>
        <end position="188"/>
    </location>
</feature>
<protein>
    <recommendedName>
        <fullName evidence="10">RRM domain-containing protein</fullName>
    </recommendedName>
</protein>
<dbReference type="GO" id="GO:0003723">
    <property type="term" value="F:RNA binding"/>
    <property type="evidence" value="ECO:0007669"/>
    <property type="project" value="UniProtKB-UniRule"/>
</dbReference>
<feature type="domain" description="RRM" evidence="10">
    <location>
        <begin position="202"/>
        <end position="279"/>
    </location>
</feature>
<evidence type="ECO:0000256" key="7">
    <source>
        <dbReference type="ARBA" id="ARBA00023242"/>
    </source>
</evidence>
<name>A0A4S4EJA2_CAMSN</name>
<dbReference type="Proteomes" id="UP000306102">
    <property type="component" value="Unassembled WGS sequence"/>
</dbReference>
<keyword evidence="6 9" id="KW-0694">RNA-binding</keyword>
<comment type="similarity">
    <text evidence="3">Belongs to the polyadenylate-binding protein type-1 family.</text>
</comment>
<accession>A0A4S4EJA2</accession>